<dbReference type="InterPro" id="IPR036770">
    <property type="entry name" value="Ankyrin_rpt-contain_sf"/>
</dbReference>
<dbReference type="SUPFAM" id="SSF48403">
    <property type="entry name" value="Ankyrin repeat"/>
    <property type="match status" value="1"/>
</dbReference>
<dbReference type="Proteomes" id="UP000001548">
    <property type="component" value="Unassembled WGS sequence"/>
</dbReference>
<dbReference type="PANTHER" id="PTHR24120">
    <property type="entry name" value="GH07239P"/>
    <property type="match status" value="1"/>
</dbReference>
<comment type="caution">
    <text evidence="2">The sequence shown here is derived from an EMBL/GenBank/DDBJ whole genome shotgun (WGS) entry which is preliminary data.</text>
</comment>
<gene>
    <name evidence="2" type="ORF">GL50803_0017562</name>
</gene>
<feature type="region of interest" description="Disordered" evidence="1">
    <location>
        <begin position="1"/>
        <end position="59"/>
    </location>
</feature>
<protein>
    <submittedName>
        <fullName evidence="2">Ankyrin repeat protein 1</fullName>
    </submittedName>
</protein>
<accession>A8BU20</accession>
<dbReference type="EMBL" id="AACB03000002">
    <property type="protein sequence ID" value="KAE8304581.1"/>
    <property type="molecule type" value="Genomic_DNA"/>
</dbReference>
<keyword evidence="3" id="KW-1185">Reference proteome</keyword>
<sequence length="413" mass="44909">MTPEPQHPLSRVKSHNGPSLSKRIAATKPKRDAASREARPKEPPKPPPSIPLDHIDEDGNTGLHRAVLQEQYIYISDASKHAGRRNKAQKTALHLAAEKGDFTAISHLVLLTGETGVRVGGSVKYGGYIVWKPTALMICALLNHSTQLVQNGEEDIKLHEALKALVKAESRKQDWSGYTALMYACIAGNTHLAMELAPIEAGIRSKGGWSALMLATQLGRLPIAAKLYHREYGLQNAGGWTALMDAAANGCLEIAYLLAPKERGMRTKKGRTALMLAASNGHADIAALLLKEGNYEDSSGYSALMYATQKGHLSLVQLLGPVEGELYAERALRLLKNTVTPEVRARYQEAMARREQGPPERGVCETLPSEDNITQNSPPPSSPSECTELEFLVTGSKYAMAFCEPSTDISDNR</sequence>
<dbReference type="STRING" id="184922.A8BU20"/>
<reference evidence="2 3" key="1">
    <citation type="journal article" date="2007" name="Science">
        <title>Genomic minimalism in the early diverging intestinal parasite Giardia lamblia.</title>
        <authorList>
            <person name="Morrison H.G."/>
            <person name="McArthur A.G."/>
            <person name="Gillin F.D."/>
            <person name="Aley S.B."/>
            <person name="Adam R.D."/>
            <person name="Olsen G.J."/>
            <person name="Best A.A."/>
            <person name="Cande W.Z."/>
            <person name="Chen F."/>
            <person name="Cipriano M.J."/>
            <person name="Davids B.J."/>
            <person name="Dawson S.C."/>
            <person name="Elmendorf H.G."/>
            <person name="Hehl A.B."/>
            <person name="Holder M.E."/>
            <person name="Huse S.M."/>
            <person name="Kim U.U."/>
            <person name="Lasek-Nesselquist E."/>
            <person name="Manning G."/>
            <person name="Nigam A."/>
            <person name="Nixon J.E."/>
            <person name="Palm D."/>
            <person name="Passamaneck N.E."/>
            <person name="Prabhu A."/>
            <person name="Reich C.I."/>
            <person name="Reiner D.S."/>
            <person name="Samuelson J."/>
            <person name="Svard S.G."/>
            <person name="Sogin M.L."/>
        </authorList>
    </citation>
    <scope>NUCLEOTIDE SEQUENCE [LARGE SCALE GENOMIC DNA]</scope>
    <source>
        <strain evidence="2 3">WB C6</strain>
    </source>
</reference>
<dbReference type="RefSeq" id="XP_001704797.1">
    <property type="nucleotide sequence ID" value="XM_001704745.1"/>
</dbReference>
<dbReference type="Pfam" id="PF12796">
    <property type="entry name" value="Ank_2"/>
    <property type="match status" value="2"/>
</dbReference>
<dbReference type="InterPro" id="IPR002110">
    <property type="entry name" value="Ankyrin_rpt"/>
</dbReference>
<dbReference type="PROSITE" id="PS50088">
    <property type="entry name" value="ANK_REPEAT"/>
    <property type="match status" value="1"/>
</dbReference>
<dbReference type="AlphaFoldDB" id="A8BU20"/>
<dbReference type="Gene3D" id="1.25.40.20">
    <property type="entry name" value="Ankyrin repeat-containing domain"/>
    <property type="match status" value="2"/>
</dbReference>
<dbReference type="KEGG" id="gla:GL50803_0017562"/>
<feature type="compositionally biased region" description="Basic and acidic residues" evidence="1">
    <location>
        <begin position="29"/>
        <end position="44"/>
    </location>
</feature>
<dbReference type="PANTHER" id="PTHR24120:SF4">
    <property type="entry name" value="GH07239P"/>
    <property type="match status" value="1"/>
</dbReference>
<dbReference type="PROSITE" id="PS50297">
    <property type="entry name" value="ANK_REP_REGION"/>
    <property type="match status" value="1"/>
</dbReference>
<evidence type="ECO:0000313" key="3">
    <source>
        <dbReference type="Proteomes" id="UP000001548"/>
    </source>
</evidence>
<name>A8BU20_GIAIC</name>
<dbReference type="GeneID" id="5697668"/>
<proteinExistence type="predicted"/>
<dbReference type="SMART" id="SM00248">
    <property type="entry name" value="ANK"/>
    <property type="match status" value="6"/>
</dbReference>
<dbReference type="VEuPathDB" id="GiardiaDB:GL50803_17562"/>
<organism evidence="2 3">
    <name type="scientific">Giardia intestinalis (strain ATCC 50803 / WB clone C6)</name>
    <name type="common">Giardia lamblia</name>
    <dbReference type="NCBI Taxonomy" id="184922"/>
    <lineage>
        <taxon>Eukaryota</taxon>
        <taxon>Metamonada</taxon>
        <taxon>Diplomonadida</taxon>
        <taxon>Hexamitidae</taxon>
        <taxon>Giardiinae</taxon>
        <taxon>Giardia</taxon>
    </lineage>
</organism>
<dbReference type="HOGENOM" id="CLU_666376_0_0_1"/>
<feature type="region of interest" description="Disordered" evidence="1">
    <location>
        <begin position="351"/>
        <end position="385"/>
    </location>
</feature>
<evidence type="ECO:0000313" key="2">
    <source>
        <dbReference type="EMBL" id="KAE8304581.1"/>
    </source>
</evidence>
<dbReference type="OMA" id="ICALLNH"/>
<evidence type="ECO:0000256" key="1">
    <source>
        <dbReference type="SAM" id="MobiDB-lite"/>
    </source>
</evidence>